<evidence type="ECO:0000256" key="5">
    <source>
        <dbReference type="SAM" id="Coils"/>
    </source>
</evidence>
<evidence type="ECO:0000256" key="3">
    <source>
        <dbReference type="ARBA" id="ARBA00022729"/>
    </source>
</evidence>
<feature type="compositionally biased region" description="Basic and acidic residues" evidence="6">
    <location>
        <begin position="200"/>
        <end position="209"/>
    </location>
</feature>
<dbReference type="Proteomes" id="UP001210204">
    <property type="component" value="Unassembled WGS sequence"/>
</dbReference>
<feature type="coiled-coil region" evidence="5">
    <location>
        <begin position="137"/>
        <end position="164"/>
    </location>
</feature>
<dbReference type="InterPro" id="IPR021197">
    <property type="entry name" value="Cross-wall-target_lipo_motif"/>
</dbReference>
<evidence type="ECO:0000256" key="2">
    <source>
        <dbReference type="ARBA" id="ARBA00022525"/>
    </source>
</evidence>
<sequence>MEKSNKKVFGFPKTSIGLCGAVLGTALIASVAVGTNASADEVSNAQANNTTNATVTTVASATTTQNNESPKEIPSSVENVTQSEAVDTVNNAQSTLASDVKTAQDKGVTVNESTKKEEVVINDDNATEKTNEVLADLKDQDQTVKNAQENVEAVDKKAEALATSTANVDQVKKDADKAGVPVTVTTTDSKPEYTSTEGLSGKDLRDAQDRNTATYESSVDSAIVKQNASAKTAKEQLDAYNKAYIDYKNGVVSSTGLTWSNGVQLEAGQGAQAMTGNEQVIDWSDGTLKSAAKYATQGTDLSENKDATFNSIFKIDGTGTVNVKNTTKGDVALTFSNIVSSGATSNYVALWGAPNGGISWSVFGLVNGANTGGGIGEGASGSGGAGNVVLTHINSYDLGVETSDSVSVFTFNDIDNDQTISNLQGVDSTTVETGSNVTSGQGSYGAGPGDVSQASGHFLDSNSVRWIYKDSKPRKISLNHATSGNNTSIVAGIFGEDSNIPVEPKKPSLALQKVTVSKPSVEVTVHYYEMKETPKPETPAVPETPQTPVVYTPEARQTPTYQAPAQLPQTGESETKAAVAIGISSLLIAAGLTVSAKQKRH</sequence>
<accession>A0AAW6DD27</accession>
<keyword evidence="3 7" id="KW-0732">Signal</keyword>
<feature type="compositionally biased region" description="Polar residues" evidence="6">
    <location>
        <begin position="183"/>
        <end position="198"/>
    </location>
</feature>
<comment type="caution">
    <text evidence="9">The sequence shown here is derived from an EMBL/GenBank/DDBJ whole genome shotgun (WGS) entry which is preliminary data.</text>
</comment>
<name>A0AAW6DD27_STRSL</name>
<keyword evidence="2" id="KW-0964">Secreted</keyword>
<evidence type="ECO:0000256" key="4">
    <source>
        <dbReference type="ARBA" id="ARBA00023088"/>
    </source>
</evidence>
<feature type="signal peptide" evidence="7">
    <location>
        <begin position="1"/>
        <end position="39"/>
    </location>
</feature>
<protein>
    <submittedName>
        <fullName evidence="9">LPXTG cell wall anchor domain-containing protein</fullName>
    </submittedName>
</protein>
<reference evidence="9" key="1">
    <citation type="submission" date="2023-01" db="EMBL/GenBank/DDBJ databases">
        <title>Human gut microbiome strain richness.</title>
        <authorList>
            <person name="Chen-Liaw A."/>
        </authorList>
    </citation>
    <scope>NUCLEOTIDE SEQUENCE</scope>
    <source>
        <strain evidence="9">1001095st1_G4_1001095IJ_161003</strain>
    </source>
</reference>
<evidence type="ECO:0000256" key="6">
    <source>
        <dbReference type="SAM" id="MobiDB-lite"/>
    </source>
</evidence>
<dbReference type="PROSITE" id="PS50847">
    <property type="entry name" value="GRAM_POS_ANCHORING"/>
    <property type="match status" value="1"/>
</dbReference>
<evidence type="ECO:0000313" key="10">
    <source>
        <dbReference type="Proteomes" id="UP001210204"/>
    </source>
</evidence>
<evidence type="ECO:0000256" key="1">
    <source>
        <dbReference type="ARBA" id="ARBA00022512"/>
    </source>
</evidence>
<dbReference type="AlphaFoldDB" id="A0AAW6DD27"/>
<feature type="region of interest" description="Disordered" evidence="6">
    <location>
        <begin position="183"/>
        <end position="209"/>
    </location>
</feature>
<gene>
    <name evidence="9" type="ORF">PNU26_09475</name>
</gene>
<dbReference type="Pfam" id="PF00746">
    <property type="entry name" value="Gram_pos_anchor"/>
    <property type="match status" value="1"/>
</dbReference>
<dbReference type="InterPro" id="IPR019931">
    <property type="entry name" value="LPXTG_anchor"/>
</dbReference>
<evidence type="ECO:0000256" key="7">
    <source>
        <dbReference type="SAM" id="SignalP"/>
    </source>
</evidence>
<keyword evidence="1" id="KW-0134">Cell wall</keyword>
<evidence type="ECO:0000259" key="8">
    <source>
        <dbReference type="PROSITE" id="PS50847"/>
    </source>
</evidence>
<keyword evidence="5" id="KW-0175">Coiled coil</keyword>
<dbReference type="NCBIfam" id="TIGR03726">
    <property type="entry name" value="strep_RK_lipo"/>
    <property type="match status" value="1"/>
</dbReference>
<proteinExistence type="predicted"/>
<feature type="chain" id="PRO_5043722851" evidence="7">
    <location>
        <begin position="40"/>
        <end position="601"/>
    </location>
</feature>
<dbReference type="NCBIfam" id="TIGR01167">
    <property type="entry name" value="LPXTG_anchor"/>
    <property type="match status" value="1"/>
</dbReference>
<dbReference type="RefSeq" id="WP_195918194.1">
    <property type="nucleotide sequence ID" value="NZ_JADOZZ010000014.1"/>
</dbReference>
<organism evidence="9 10">
    <name type="scientific">Streptococcus salivarius</name>
    <dbReference type="NCBI Taxonomy" id="1304"/>
    <lineage>
        <taxon>Bacteria</taxon>
        <taxon>Bacillati</taxon>
        <taxon>Bacillota</taxon>
        <taxon>Bacilli</taxon>
        <taxon>Lactobacillales</taxon>
        <taxon>Streptococcaceae</taxon>
        <taxon>Streptococcus</taxon>
    </lineage>
</organism>
<keyword evidence="4" id="KW-0572">Peptidoglycan-anchor</keyword>
<feature type="domain" description="Gram-positive cocci surface proteins LPxTG" evidence="8">
    <location>
        <begin position="567"/>
        <end position="601"/>
    </location>
</feature>
<evidence type="ECO:0000313" key="9">
    <source>
        <dbReference type="EMBL" id="MDB8614624.1"/>
    </source>
</evidence>
<dbReference type="EMBL" id="JAQMJT010000013">
    <property type="protein sequence ID" value="MDB8614624.1"/>
    <property type="molecule type" value="Genomic_DNA"/>
</dbReference>